<sequence>MPQTSRIALFVVLQTLGAIGNVLQNSNRREYDTLCTFIGLAESGIEVPDVEETYKENYDYIQTINMSVSLPSWRSMFFKGPQKTDWHDTQASAKQDGKGYDKMWSTWLDAAQKLAQDPLPNNIKDSAALKLSPEGAAHVRPMIKAVAAKAHHLRAALTELNPEARKLTADAAIKTLKEAAYGKDNKKASDVTATDAWRQCSDRQQRRHLQGRDWKHGSEIGARNTSLSLPKAKRRQPCRSVHRDSGRHRDLELRECRTDRPGCTSNRQQLSLTKKCRKQSGAAAAGASSAPNPNHN</sequence>
<evidence type="ECO:0000256" key="10">
    <source>
        <dbReference type="SAM" id="SignalP"/>
    </source>
</evidence>
<keyword evidence="6" id="KW-0472">Membrane</keyword>
<dbReference type="GO" id="GO:0005886">
    <property type="term" value="C:plasma membrane"/>
    <property type="evidence" value="ECO:0007669"/>
    <property type="project" value="UniProtKB-SubCell"/>
</dbReference>
<dbReference type="Pfam" id="PF13206">
    <property type="entry name" value="VSG_B"/>
    <property type="match status" value="1"/>
</dbReference>
<dbReference type="VEuPathDB" id="TriTrypDB:Tb11.v5.0889"/>
<feature type="signal peptide" evidence="10">
    <location>
        <begin position="1"/>
        <end position="20"/>
    </location>
</feature>
<feature type="chain" id="PRO_5012730763" evidence="10">
    <location>
        <begin position="21"/>
        <end position="296"/>
    </location>
</feature>
<feature type="region of interest" description="Disordered" evidence="9">
    <location>
        <begin position="202"/>
        <end position="296"/>
    </location>
</feature>
<evidence type="ECO:0000256" key="4">
    <source>
        <dbReference type="ARBA" id="ARBA00022622"/>
    </source>
</evidence>
<evidence type="ECO:0000256" key="1">
    <source>
        <dbReference type="ARBA" id="ARBA00002523"/>
    </source>
</evidence>
<feature type="compositionally biased region" description="Basic and acidic residues" evidence="9">
    <location>
        <begin position="241"/>
        <end position="260"/>
    </location>
</feature>
<evidence type="ECO:0000256" key="9">
    <source>
        <dbReference type="SAM" id="MobiDB-lite"/>
    </source>
</evidence>
<comment type="function">
    <text evidence="1">VSG forms a coat on the surface of the parasite. The trypanosome evades the immune response of the host by expressing a series of antigenically distinct VSGs from an estimated 1000 VSG genes.</text>
</comment>
<dbReference type="AlphaFoldDB" id="A0A1V0FY83"/>
<keyword evidence="4" id="KW-0336">GPI-anchor</keyword>
<evidence type="ECO:0000259" key="11">
    <source>
        <dbReference type="Pfam" id="PF13206"/>
    </source>
</evidence>
<keyword evidence="7" id="KW-0325">Glycoprotein</keyword>
<keyword evidence="5 10" id="KW-0732">Signal</keyword>
<evidence type="ECO:0000256" key="3">
    <source>
        <dbReference type="ARBA" id="ARBA00022475"/>
    </source>
</evidence>
<proteinExistence type="predicted"/>
<dbReference type="GO" id="GO:0098552">
    <property type="term" value="C:side of membrane"/>
    <property type="evidence" value="ECO:0007669"/>
    <property type="project" value="UniProtKB-KW"/>
</dbReference>
<keyword evidence="8" id="KW-0449">Lipoprotein</keyword>
<feature type="compositionally biased region" description="Polar residues" evidence="9">
    <location>
        <begin position="263"/>
        <end position="272"/>
    </location>
</feature>
<evidence type="ECO:0000256" key="2">
    <source>
        <dbReference type="ARBA" id="ARBA00004609"/>
    </source>
</evidence>
<evidence type="ECO:0000256" key="5">
    <source>
        <dbReference type="ARBA" id="ARBA00022729"/>
    </source>
</evidence>
<evidence type="ECO:0000256" key="6">
    <source>
        <dbReference type="ARBA" id="ARBA00023136"/>
    </source>
</evidence>
<keyword evidence="3" id="KW-1003">Cell membrane</keyword>
<protein>
    <submittedName>
        <fullName evidence="12">Variant surface glycoprotein</fullName>
    </submittedName>
</protein>
<feature type="domain" description="Trypanosome variant surface glycoprotein B-type N-terminal" evidence="11">
    <location>
        <begin position="10"/>
        <end position="202"/>
    </location>
</feature>
<feature type="compositionally biased region" description="Basic and acidic residues" evidence="9">
    <location>
        <begin position="202"/>
        <end position="218"/>
    </location>
</feature>
<name>A0A1V0FY83_9TRYP</name>
<dbReference type="InterPro" id="IPR025932">
    <property type="entry name" value="Trypano_VSG_B_N_dom"/>
</dbReference>
<evidence type="ECO:0000313" key="12">
    <source>
        <dbReference type="EMBL" id="ARB50757.1"/>
    </source>
</evidence>
<accession>A0A1V0FY83</accession>
<dbReference type="VEuPathDB" id="TriTrypDB:Tb427_000598500"/>
<feature type="compositionally biased region" description="Low complexity" evidence="9">
    <location>
        <begin position="280"/>
        <end position="290"/>
    </location>
</feature>
<comment type="subcellular location">
    <subcellularLocation>
        <location evidence="2">Cell membrane</location>
        <topology evidence="2">Lipid-anchor</topology>
        <topology evidence="2">GPI-anchor</topology>
    </subcellularLocation>
</comment>
<evidence type="ECO:0000256" key="8">
    <source>
        <dbReference type="ARBA" id="ARBA00023288"/>
    </source>
</evidence>
<dbReference type="EMBL" id="KY404506">
    <property type="protein sequence ID" value="ARB50757.1"/>
    <property type="molecule type" value="Genomic_DNA"/>
</dbReference>
<organism evidence="12">
    <name type="scientific">Trypanosoma brucei</name>
    <dbReference type="NCBI Taxonomy" id="5691"/>
    <lineage>
        <taxon>Eukaryota</taxon>
        <taxon>Discoba</taxon>
        <taxon>Euglenozoa</taxon>
        <taxon>Kinetoplastea</taxon>
        <taxon>Metakinetoplastina</taxon>
        <taxon>Trypanosomatida</taxon>
        <taxon>Trypanosomatidae</taxon>
        <taxon>Trypanosoma</taxon>
    </lineage>
</organism>
<evidence type="ECO:0000256" key="7">
    <source>
        <dbReference type="ARBA" id="ARBA00023180"/>
    </source>
</evidence>
<reference evidence="12" key="1">
    <citation type="submission" date="2016-12" db="EMBL/GenBank/DDBJ databases">
        <title>Extending the VSGnome of Trypanosoma brucei strain TREU927.</title>
        <authorList>
            <person name="Cross G.A."/>
        </authorList>
    </citation>
    <scope>NUCLEOTIDE SEQUENCE</scope>
    <source>
        <strain evidence="12">Tb927.99.767</strain>
    </source>
</reference>